<dbReference type="Gene3D" id="1.10.510.10">
    <property type="entry name" value="Transferase(Phosphotransferase) domain 1"/>
    <property type="match status" value="1"/>
</dbReference>
<keyword evidence="9 21" id="KW-0418">Kinase</keyword>
<dbReference type="Gene3D" id="3.30.430.20">
    <property type="entry name" value="Gnk2 domain, C-X8-C-X2-C motif"/>
    <property type="match status" value="2"/>
</dbReference>
<dbReference type="InterPro" id="IPR038408">
    <property type="entry name" value="GNK2_sf"/>
</dbReference>
<dbReference type="InterPro" id="IPR001245">
    <property type="entry name" value="Ser-Thr/Tyr_kinase_cat_dom"/>
</dbReference>
<keyword evidence="11 17" id="KW-1133">Transmembrane helix</keyword>
<keyword evidence="10 15" id="KW-0067">ATP-binding</keyword>
<organism evidence="21">
    <name type="scientific">Betula platyphylla</name>
    <name type="common">Asian white birch</name>
    <dbReference type="NCBI Taxonomy" id="78630"/>
    <lineage>
        <taxon>Eukaryota</taxon>
        <taxon>Viridiplantae</taxon>
        <taxon>Streptophyta</taxon>
        <taxon>Embryophyta</taxon>
        <taxon>Tracheophyta</taxon>
        <taxon>Spermatophyta</taxon>
        <taxon>Magnoliopsida</taxon>
        <taxon>eudicotyledons</taxon>
        <taxon>Gunneridae</taxon>
        <taxon>Pentapetalae</taxon>
        <taxon>rosids</taxon>
        <taxon>fabids</taxon>
        <taxon>Fagales</taxon>
        <taxon>Betulaceae</taxon>
        <taxon>Betula</taxon>
    </lineage>
</organism>
<keyword evidence="12 17" id="KW-0472">Membrane</keyword>
<keyword evidence="6 18" id="KW-0732">Signal</keyword>
<dbReference type="AlphaFoldDB" id="A0A7D7KIM3"/>
<dbReference type="CDD" id="cd14066">
    <property type="entry name" value="STKc_IRAK"/>
    <property type="match status" value="1"/>
</dbReference>
<dbReference type="GO" id="GO:0004674">
    <property type="term" value="F:protein serine/threonine kinase activity"/>
    <property type="evidence" value="ECO:0007669"/>
    <property type="project" value="UniProtKB-KW"/>
</dbReference>
<dbReference type="SMART" id="SM00220">
    <property type="entry name" value="S_TKc"/>
    <property type="match status" value="1"/>
</dbReference>
<evidence type="ECO:0000256" key="4">
    <source>
        <dbReference type="ARBA" id="ARBA00022679"/>
    </source>
</evidence>
<feature type="signal peptide" evidence="18">
    <location>
        <begin position="1"/>
        <end position="22"/>
    </location>
</feature>
<dbReference type="Gene3D" id="3.30.200.20">
    <property type="entry name" value="Phosphorylase Kinase, domain 1"/>
    <property type="match status" value="1"/>
</dbReference>
<comment type="subcellular location">
    <subcellularLocation>
        <location evidence="1">Membrane</location>
        <topology evidence="1">Single-pass membrane protein</topology>
    </subcellularLocation>
</comment>
<evidence type="ECO:0000256" key="14">
    <source>
        <dbReference type="ARBA" id="ARBA00023180"/>
    </source>
</evidence>
<evidence type="ECO:0000259" key="19">
    <source>
        <dbReference type="PROSITE" id="PS50011"/>
    </source>
</evidence>
<dbReference type="SUPFAM" id="SSF56112">
    <property type="entry name" value="Protein kinase-like (PK-like)"/>
    <property type="match status" value="1"/>
</dbReference>
<evidence type="ECO:0000256" key="13">
    <source>
        <dbReference type="ARBA" id="ARBA00023170"/>
    </source>
</evidence>
<dbReference type="FunFam" id="3.30.200.20:FF:000959">
    <property type="entry name" value="Cysteine-rich receptor-like protein kinase 17"/>
    <property type="match status" value="1"/>
</dbReference>
<evidence type="ECO:0000256" key="2">
    <source>
        <dbReference type="ARBA" id="ARBA00022527"/>
    </source>
</evidence>
<accession>A0A7D7KIM3</accession>
<dbReference type="GO" id="GO:0005886">
    <property type="term" value="C:plasma membrane"/>
    <property type="evidence" value="ECO:0007669"/>
    <property type="project" value="TreeGrafter"/>
</dbReference>
<dbReference type="SMR" id="A0A7D7KIM3"/>
<reference evidence="21" key="1">
    <citation type="submission" date="2020-06" db="EMBL/GenBank/DDBJ databases">
        <title>Betula platyphylla BpHOX2 transcription factor binds to different cis-acting elements and confers dehydration tolerance.</title>
        <authorList>
            <person name="Tan Z."/>
        </authorList>
    </citation>
    <scope>NUCLEOTIDE SEQUENCE</scope>
    <source>
        <strain evidence="21">BPChr03G02364</strain>
    </source>
</reference>
<feature type="compositionally biased region" description="Pro residues" evidence="16">
    <location>
        <begin position="253"/>
        <end position="267"/>
    </location>
</feature>
<dbReference type="FunFam" id="3.30.430.20:FF:000003">
    <property type="entry name" value="Cysteine-rich RLK (RECEPTOR-like protein kinase) 10"/>
    <property type="match status" value="1"/>
</dbReference>
<dbReference type="PROSITE" id="PS00107">
    <property type="entry name" value="PROTEIN_KINASE_ATP"/>
    <property type="match status" value="1"/>
</dbReference>
<evidence type="ECO:0000259" key="20">
    <source>
        <dbReference type="PROSITE" id="PS51473"/>
    </source>
</evidence>
<dbReference type="CDD" id="cd23509">
    <property type="entry name" value="Gnk2-like"/>
    <property type="match status" value="2"/>
</dbReference>
<dbReference type="PROSITE" id="PS50011">
    <property type="entry name" value="PROTEIN_KINASE_DOM"/>
    <property type="match status" value="1"/>
</dbReference>
<evidence type="ECO:0000313" key="21">
    <source>
        <dbReference type="EMBL" id="QMS43708.1"/>
    </source>
</evidence>
<dbReference type="InterPro" id="IPR017441">
    <property type="entry name" value="Protein_kinase_ATP_BS"/>
</dbReference>
<dbReference type="PANTHER" id="PTHR27002:SF1073">
    <property type="entry name" value="CYSTEINE-RICH RECEPTOR-LIKE PROTEIN KINASE 29"/>
    <property type="match status" value="1"/>
</dbReference>
<dbReference type="PANTHER" id="PTHR27002">
    <property type="entry name" value="RECEPTOR-LIKE SERINE/THREONINE-PROTEIN KINASE SD1-8"/>
    <property type="match status" value="1"/>
</dbReference>
<dbReference type="InterPro" id="IPR008271">
    <property type="entry name" value="Ser/Thr_kinase_AS"/>
</dbReference>
<feature type="domain" description="Gnk2-homologous" evidence="20">
    <location>
        <begin position="135"/>
        <end position="243"/>
    </location>
</feature>
<evidence type="ECO:0000256" key="9">
    <source>
        <dbReference type="ARBA" id="ARBA00022777"/>
    </source>
</evidence>
<dbReference type="InterPro" id="IPR002902">
    <property type="entry name" value="GNK2"/>
</dbReference>
<protein>
    <submittedName>
        <fullName evidence="21">Protein kinase</fullName>
    </submittedName>
</protein>
<keyword evidence="4" id="KW-0808">Transferase</keyword>
<dbReference type="PROSITE" id="PS51473">
    <property type="entry name" value="GNK2"/>
    <property type="match status" value="2"/>
</dbReference>
<dbReference type="PROSITE" id="PS00108">
    <property type="entry name" value="PROTEIN_KINASE_ST"/>
    <property type="match status" value="1"/>
</dbReference>
<evidence type="ECO:0000256" key="16">
    <source>
        <dbReference type="SAM" id="MobiDB-lite"/>
    </source>
</evidence>
<keyword evidence="7" id="KW-0677">Repeat</keyword>
<dbReference type="EMBL" id="MT590729">
    <property type="protein sequence ID" value="QMS43708.1"/>
    <property type="molecule type" value="mRNA"/>
</dbReference>
<feature type="region of interest" description="Disordered" evidence="16">
    <location>
        <begin position="253"/>
        <end position="277"/>
    </location>
</feature>
<feature type="compositionally biased region" description="Low complexity" evidence="16">
    <location>
        <begin position="268"/>
        <end position="277"/>
    </location>
</feature>
<feature type="chain" id="PRO_5028035706" evidence="18">
    <location>
        <begin position="23"/>
        <end position="673"/>
    </location>
</feature>
<evidence type="ECO:0000256" key="6">
    <source>
        <dbReference type="ARBA" id="ARBA00022729"/>
    </source>
</evidence>
<evidence type="ECO:0000256" key="8">
    <source>
        <dbReference type="ARBA" id="ARBA00022741"/>
    </source>
</evidence>
<evidence type="ECO:0000256" key="11">
    <source>
        <dbReference type="ARBA" id="ARBA00022989"/>
    </source>
</evidence>
<evidence type="ECO:0000256" key="5">
    <source>
        <dbReference type="ARBA" id="ARBA00022692"/>
    </source>
</evidence>
<dbReference type="GO" id="GO:0005524">
    <property type="term" value="F:ATP binding"/>
    <property type="evidence" value="ECO:0007669"/>
    <property type="project" value="UniProtKB-UniRule"/>
</dbReference>
<dbReference type="FunFam" id="3.30.430.20:FF:000002">
    <property type="entry name" value="Cysteine-rich receptor-like protein kinase 10"/>
    <property type="match status" value="1"/>
</dbReference>
<evidence type="ECO:0000256" key="18">
    <source>
        <dbReference type="SAM" id="SignalP"/>
    </source>
</evidence>
<proteinExistence type="evidence at transcript level"/>
<evidence type="ECO:0000256" key="10">
    <source>
        <dbReference type="ARBA" id="ARBA00022840"/>
    </source>
</evidence>
<name>A0A7D7KIM3_BETPL</name>
<sequence length="673" mass="75113">MVSSSFLFFLSAIFIFSAQAVAQPAFLYNFCLNDKGNYSANSTYEGNLNRLLSSLYSNTEIDYGFYNSSYGQNSDKVYAIGLCRGDVNLDDCRGCLNNATSLLKQLCPNQKEAIGWYDECMLRYSNRSILGVEETSPSFVMWNTNNVSANYDQFKDDLRTLLENLRSQAVAGGSLRKFAAGNATAPNFQTLYALVQCTPDLSELECQNCLDGTIRGIPQCCDGKQGGRVVTPSCNMRFEVYQFYTSTAVASPPSSPVAPPVSPPPPLTNTNTTKGSGSNTSRIVIIIFVSTAAFVVLVISFCIYFRARRRPREKLETVDEIRSVESLQFDFDTIRVATDNFSDENKLGQGGFGAVYKGRLFDGQVIAVKRLSMNSGQGNLEFKNEVLLVAKLQHRNLVRLLGFCLEGIERLLIYEFVPNTSLDHFLFDPVKRLHLDWERRYKIIGGIARGILYLHEDSRLRIIHRDLKASNILLDAEMNPKISDFGMAKLFLLDQTQGNTSRIVGTYGYMAPEYAMHGQFSVKSDVFSFGVLVLELMSGQKNNCFRNGENVEDLLGYAWKNWREGTASNIVDSTMRLGSATEIMRCIHIGLLCVQENVADRPTMASVVLMLNSFSITLPVPSQPAFFMHSNIDSETAFQWEQSIQVTESDEKSKGNSVQASVNEASITELYPR</sequence>
<keyword evidence="5 17" id="KW-0812">Transmembrane</keyword>
<dbReference type="Pfam" id="PF01657">
    <property type="entry name" value="Stress-antifung"/>
    <property type="match status" value="2"/>
</dbReference>
<feature type="transmembrane region" description="Helical" evidence="17">
    <location>
        <begin position="283"/>
        <end position="305"/>
    </location>
</feature>
<dbReference type="InterPro" id="IPR011009">
    <property type="entry name" value="Kinase-like_dom_sf"/>
</dbReference>
<dbReference type="Pfam" id="PF07714">
    <property type="entry name" value="PK_Tyr_Ser-Thr"/>
    <property type="match status" value="1"/>
</dbReference>
<keyword evidence="3" id="KW-0597">Phosphoprotein</keyword>
<dbReference type="InterPro" id="IPR000719">
    <property type="entry name" value="Prot_kinase_dom"/>
</dbReference>
<evidence type="ECO:0000256" key="17">
    <source>
        <dbReference type="SAM" id="Phobius"/>
    </source>
</evidence>
<evidence type="ECO:0000256" key="3">
    <source>
        <dbReference type="ARBA" id="ARBA00022553"/>
    </source>
</evidence>
<feature type="domain" description="Protein kinase" evidence="19">
    <location>
        <begin position="341"/>
        <end position="615"/>
    </location>
</feature>
<evidence type="ECO:0000256" key="1">
    <source>
        <dbReference type="ARBA" id="ARBA00004167"/>
    </source>
</evidence>
<feature type="binding site" evidence="15">
    <location>
        <position position="369"/>
    </location>
    <ligand>
        <name>ATP</name>
        <dbReference type="ChEBI" id="CHEBI:30616"/>
    </ligand>
</feature>
<keyword evidence="8 15" id="KW-0547">Nucleotide-binding</keyword>
<dbReference type="FunFam" id="1.10.510.10:FF:000129">
    <property type="entry name" value="cysteine-rich receptor-like protein kinase 10"/>
    <property type="match status" value="1"/>
</dbReference>
<keyword evidence="13" id="KW-0675">Receptor</keyword>
<keyword evidence="14" id="KW-0325">Glycoprotein</keyword>
<evidence type="ECO:0000256" key="15">
    <source>
        <dbReference type="PROSITE-ProRule" id="PRU10141"/>
    </source>
</evidence>
<evidence type="ECO:0000256" key="7">
    <source>
        <dbReference type="ARBA" id="ARBA00022737"/>
    </source>
</evidence>
<keyword evidence="2" id="KW-0723">Serine/threonine-protein kinase</keyword>
<evidence type="ECO:0000256" key="12">
    <source>
        <dbReference type="ARBA" id="ARBA00023136"/>
    </source>
</evidence>
<dbReference type="GO" id="GO:0006950">
    <property type="term" value="P:response to stress"/>
    <property type="evidence" value="ECO:0007669"/>
    <property type="project" value="UniProtKB-ARBA"/>
</dbReference>
<feature type="domain" description="Gnk2-homologous" evidence="20">
    <location>
        <begin position="26"/>
        <end position="129"/>
    </location>
</feature>